<evidence type="ECO:0000256" key="12">
    <source>
        <dbReference type="ARBA" id="ARBA00023136"/>
    </source>
</evidence>
<comment type="subcellular location">
    <subcellularLocation>
        <location evidence="1 14">Cell membrane</location>
        <topology evidence="1 14">Multi-pass membrane protein</topology>
    </subcellularLocation>
</comment>
<dbReference type="Proteomes" id="UP000242930">
    <property type="component" value="Unassembled WGS sequence"/>
</dbReference>
<protein>
    <recommendedName>
        <fullName evidence="4 14">Protoporphyrinogen IX oxidase</fullName>
        <shortName evidence="14">PPO</shortName>
        <ecNumber evidence="14 15">1.3.99.-</ecNumber>
    </recommendedName>
</protein>
<evidence type="ECO:0000256" key="1">
    <source>
        <dbReference type="ARBA" id="ARBA00004651"/>
    </source>
</evidence>
<comment type="pathway">
    <text evidence="2 14 15">Porphyrin-containing compound metabolism; protoporphyrin-IX biosynthesis; protoporphyrin-IX from protoporphyrinogen-IX: step 1/1.</text>
</comment>
<keyword evidence="11 14" id="KW-0408">Iron</keyword>
<feature type="transmembrane region" description="Helical" evidence="14">
    <location>
        <begin position="117"/>
        <end position="139"/>
    </location>
</feature>
<evidence type="ECO:0000256" key="15">
    <source>
        <dbReference type="PIRNR" id="PIRNR004638"/>
    </source>
</evidence>
<evidence type="ECO:0000256" key="9">
    <source>
        <dbReference type="ARBA" id="ARBA00022989"/>
    </source>
</evidence>
<evidence type="ECO:0000256" key="7">
    <source>
        <dbReference type="ARBA" id="ARBA00022692"/>
    </source>
</evidence>
<sequence>MLYLWLKALHIIAIVCWFAGLFYLPRLFVYHAMSEDAASRERFCIMERKLYRGIMGPSMIATLVFGIWMLVLNPGLFATGGWLHAKLTLVALLIGYHHGCGALLKRFARGDNQRSHVFYRWFNEVPVLFLLAIVILVVVKPF</sequence>
<evidence type="ECO:0000256" key="3">
    <source>
        <dbReference type="ARBA" id="ARBA00006501"/>
    </source>
</evidence>
<evidence type="ECO:0000256" key="2">
    <source>
        <dbReference type="ARBA" id="ARBA00005073"/>
    </source>
</evidence>
<dbReference type="PIRSF" id="PIRSF004638">
    <property type="entry name" value="UCP004638"/>
    <property type="match status" value="1"/>
</dbReference>
<proteinExistence type="inferred from homology"/>
<dbReference type="GO" id="GO:0006782">
    <property type="term" value="P:protoporphyrinogen IX biosynthetic process"/>
    <property type="evidence" value="ECO:0007669"/>
    <property type="project" value="UniProtKB-UniRule"/>
</dbReference>
<keyword evidence="17" id="KW-1185">Reference proteome</keyword>
<dbReference type="GO" id="GO:0070818">
    <property type="term" value="F:protoporphyrinogen oxidase activity"/>
    <property type="evidence" value="ECO:0007669"/>
    <property type="project" value="UniProtKB-UniRule"/>
</dbReference>
<dbReference type="GO" id="GO:0046872">
    <property type="term" value="F:metal ion binding"/>
    <property type="evidence" value="ECO:0007669"/>
    <property type="project" value="UniProtKB-UniRule"/>
</dbReference>
<dbReference type="NCBIfam" id="TIGR00701">
    <property type="entry name" value="protoporphyrinogen oxidase HemJ"/>
    <property type="match status" value="1"/>
</dbReference>
<dbReference type="InterPro" id="IPR005265">
    <property type="entry name" value="HemJ-like"/>
</dbReference>
<evidence type="ECO:0000256" key="13">
    <source>
        <dbReference type="ARBA" id="ARBA00048390"/>
    </source>
</evidence>
<dbReference type="PANTHER" id="PTHR40255:SF1">
    <property type="entry name" value="PROTOPORPHYRINOGEN IX OXIDASE"/>
    <property type="match status" value="1"/>
</dbReference>
<evidence type="ECO:0000256" key="14">
    <source>
        <dbReference type="HAMAP-Rule" id="MF_02239"/>
    </source>
</evidence>
<comment type="function">
    <text evidence="14 15">Catalyzes the oxidation of protoporphyrinogen IX to protoporphyrin IX.</text>
</comment>
<feature type="transmembrane region" description="Helical" evidence="14">
    <location>
        <begin position="76"/>
        <end position="96"/>
    </location>
</feature>
<gene>
    <name evidence="16" type="ORF">SAMN05216201_114108</name>
</gene>
<keyword evidence="10 14" id="KW-0560">Oxidoreductase</keyword>
<dbReference type="OrthoDB" id="9800824at2"/>
<dbReference type="STRING" id="915471.SAMN05216201_114108"/>
<evidence type="ECO:0000256" key="4">
    <source>
        <dbReference type="ARBA" id="ARBA00017504"/>
    </source>
</evidence>
<name>A0A1H7AVR4_9PSED</name>
<comment type="subunit">
    <text evidence="14">Homodimer.</text>
</comment>
<organism evidence="16 17">
    <name type="scientific">Pseudomonas linyingensis</name>
    <dbReference type="NCBI Taxonomy" id="915471"/>
    <lineage>
        <taxon>Bacteria</taxon>
        <taxon>Pseudomonadati</taxon>
        <taxon>Pseudomonadota</taxon>
        <taxon>Gammaproteobacteria</taxon>
        <taxon>Pseudomonadales</taxon>
        <taxon>Pseudomonadaceae</taxon>
        <taxon>Pseudomonas</taxon>
    </lineage>
</organism>
<keyword evidence="8 14" id="KW-0479">Metal-binding</keyword>
<keyword evidence="6 14" id="KW-0349">Heme</keyword>
<keyword evidence="12 14" id="KW-0472">Membrane</keyword>
<dbReference type="GO" id="GO:0005886">
    <property type="term" value="C:plasma membrane"/>
    <property type="evidence" value="ECO:0007669"/>
    <property type="project" value="UniProtKB-SubCell"/>
</dbReference>
<feature type="binding site" description="axial binding residue" evidence="14">
    <location>
        <position position="10"/>
    </location>
    <ligand>
        <name>heme</name>
        <dbReference type="ChEBI" id="CHEBI:30413"/>
    </ligand>
    <ligandPart>
        <name>Fe</name>
        <dbReference type="ChEBI" id="CHEBI:18248"/>
    </ligandPart>
</feature>
<keyword evidence="9 14" id="KW-1133">Transmembrane helix</keyword>
<comment type="similarity">
    <text evidence="3 14 15">Belongs to the HemJ family.</text>
</comment>
<dbReference type="AlphaFoldDB" id="A0A1H7AVR4"/>
<comment type="catalytic activity">
    <reaction evidence="13 14 15">
        <text>protoporphyrinogen IX + 3 A = protoporphyrin IX + 3 AH2</text>
        <dbReference type="Rhea" id="RHEA:62000"/>
        <dbReference type="ChEBI" id="CHEBI:13193"/>
        <dbReference type="ChEBI" id="CHEBI:17499"/>
        <dbReference type="ChEBI" id="CHEBI:57306"/>
        <dbReference type="ChEBI" id="CHEBI:57307"/>
    </reaction>
</comment>
<dbReference type="EC" id="1.3.99.-" evidence="14 15"/>
<dbReference type="Pfam" id="PF03653">
    <property type="entry name" value="UPF0093"/>
    <property type="match status" value="1"/>
</dbReference>
<dbReference type="UniPathway" id="UPA00251">
    <property type="reaction ID" value="UER00324"/>
</dbReference>
<evidence type="ECO:0000256" key="11">
    <source>
        <dbReference type="ARBA" id="ARBA00023004"/>
    </source>
</evidence>
<keyword evidence="5 14" id="KW-1003">Cell membrane</keyword>
<dbReference type="PANTHER" id="PTHR40255">
    <property type="entry name" value="UPF0093 MEMBRANE PROTEIN SLR1790"/>
    <property type="match status" value="1"/>
</dbReference>
<evidence type="ECO:0000313" key="16">
    <source>
        <dbReference type="EMBL" id="SEJ69703.1"/>
    </source>
</evidence>
<feature type="transmembrane region" description="Helical" evidence="14">
    <location>
        <begin position="50"/>
        <end position="70"/>
    </location>
</feature>
<evidence type="ECO:0000313" key="17">
    <source>
        <dbReference type="Proteomes" id="UP000242930"/>
    </source>
</evidence>
<dbReference type="RefSeq" id="WP_090312719.1">
    <property type="nucleotide sequence ID" value="NZ_FNZE01000014.1"/>
</dbReference>
<evidence type="ECO:0000256" key="5">
    <source>
        <dbReference type="ARBA" id="ARBA00022475"/>
    </source>
</evidence>
<feature type="transmembrane region" description="Helical" evidence="14">
    <location>
        <begin position="6"/>
        <end position="29"/>
    </location>
</feature>
<evidence type="ECO:0000256" key="8">
    <source>
        <dbReference type="ARBA" id="ARBA00022723"/>
    </source>
</evidence>
<keyword evidence="7 14" id="KW-0812">Transmembrane</keyword>
<feature type="binding site" description="axial binding residue" evidence="14">
    <location>
        <position position="86"/>
    </location>
    <ligand>
        <name>heme</name>
        <dbReference type="ChEBI" id="CHEBI:30413"/>
    </ligand>
    <ligandPart>
        <name>Fe</name>
        <dbReference type="ChEBI" id="CHEBI:18248"/>
    </ligandPart>
</feature>
<dbReference type="HAMAP" id="MF_02239">
    <property type="entry name" value="HemJ"/>
    <property type="match status" value="1"/>
</dbReference>
<accession>A0A1H7AVR4</accession>
<dbReference type="EMBL" id="FNZE01000014">
    <property type="protein sequence ID" value="SEJ69703.1"/>
    <property type="molecule type" value="Genomic_DNA"/>
</dbReference>
<comment type="cofactor">
    <cofactor evidence="14 15">
        <name>heme b</name>
        <dbReference type="ChEBI" id="CHEBI:60344"/>
    </cofactor>
    <text evidence="14 15">Binds 1 heme b (iron(II)-protoporphyrin IX) group per subunit.</text>
</comment>
<evidence type="ECO:0000256" key="10">
    <source>
        <dbReference type="ARBA" id="ARBA00023002"/>
    </source>
</evidence>
<evidence type="ECO:0000256" key="6">
    <source>
        <dbReference type="ARBA" id="ARBA00022617"/>
    </source>
</evidence>
<reference evidence="17" key="1">
    <citation type="submission" date="2016-10" db="EMBL/GenBank/DDBJ databases">
        <authorList>
            <person name="Varghese N."/>
            <person name="Submissions S."/>
        </authorList>
    </citation>
    <scope>NUCLEOTIDE SEQUENCE [LARGE SCALE GENOMIC DNA]</scope>
    <source>
        <strain evidence="17">LMG 25967</strain>
    </source>
</reference>